<dbReference type="InterPro" id="IPR000210">
    <property type="entry name" value="BTB/POZ_dom"/>
</dbReference>
<dbReference type="SUPFAM" id="SSF54373">
    <property type="entry name" value="FAD-linked reductases, C-terminal domain"/>
    <property type="match status" value="1"/>
</dbReference>
<comment type="caution">
    <text evidence="2">The sequence shown here is derived from an EMBL/GenBank/DDBJ whole genome shotgun (WGS) entry which is preliminary data.</text>
</comment>
<dbReference type="InterPro" id="IPR050281">
    <property type="entry name" value="Flavin_monoamine_oxidase"/>
</dbReference>
<dbReference type="Gene3D" id="3.30.710.10">
    <property type="entry name" value="Potassium Channel Kv1.1, Chain A"/>
    <property type="match status" value="1"/>
</dbReference>
<gene>
    <name evidence="2" type="ORF">EVAR_48709_1</name>
</gene>
<dbReference type="AlphaFoldDB" id="A0A4C1XFD0"/>
<dbReference type="SMART" id="SM00875">
    <property type="entry name" value="BACK"/>
    <property type="match status" value="1"/>
</dbReference>
<dbReference type="GO" id="GO:0046592">
    <property type="term" value="F:polyamine oxidase activity"/>
    <property type="evidence" value="ECO:0007669"/>
    <property type="project" value="TreeGrafter"/>
</dbReference>
<dbReference type="Gene3D" id="3.50.50.60">
    <property type="entry name" value="FAD/NAD(P)-binding domain"/>
    <property type="match status" value="1"/>
</dbReference>
<evidence type="ECO:0000259" key="1">
    <source>
        <dbReference type="PROSITE" id="PS50097"/>
    </source>
</evidence>
<dbReference type="Pfam" id="PF01593">
    <property type="entry name" value="Amino_oxidase"/>
    <property type="match status" value="1"/>
</dbReference>
<dbReference type="OrthoDB" id="2219495at2759"/>
<dbReference type="Pfam" id="PF00651">
    <property type="entry name" value="BTB"/>
    <property type="match status" value="1"/>
</dbReference>
<keyword evidence="3" id="KW-1185">Reference proteome</keyword>
<dbReference type="PANTHER" id="PTHR10742">
    <property type="entry name" value="FLAVIN MONOAMINE OXIDASE"/>
    <property type="match status" value="1"/>
</dbReference>
<proteinExistence type="predicted"/>
<dbReference type="Gene3D" id="3.90.660.10">
    <property type="match status" value="1"/>
</dbReference>
<dbReference type="SUPFAM" id="SSF51905">
    <property type="entry name" value="FAD/NAD(P)-binding domain"/>
    <property type="match status" value="1"/>
</dbReference>
<accession>A0A4C1XFD0</accession>
<sequence length="1023" mass="115178">MLYGGLATKEEIVISDIEPDIFQLLLNYIYTDRIDITTMEEAFGLLYAAKKYMLEYLTDKCIEYIEDNTTIDDVLTVLNYADFIQENKLFQSALLLVMEHSDILLENNIDKLSLSSLKALLECNNINIKEKDLIMVVLAWSKFACDVKNLPATTENRRKILKDSGILKLLRFFSLSLKEFHEIEDNILIPEERCCVERIIGDYADDNIDDKTEFLKSKNVDLCPIFKPRNKLKLEGQDVIQTASAAALACGMRRDTRPFARSQDMASSRRMCVNDPNHFCLICGEYIFKESHLNVTVFVIEAYKNYFGYPLEIKNKPGFRKVNITGIDRKNRTKWQYPSIRTAHRRVLSPIKSPEPQAGLSQEEAVDIEEKIKSSDSDFEYDLKAPELFNQTDLNDLIRDLGLSKSASEILASRLKERNLVTKETIISYYRTRERNLIKYFAEEDNFVFCKDIPGLMAAIRLKNYASNEWRLFIDSSKRSLKCVLLHNGNKLGSLPIAHSTKAKEEYTTIALILDKIKYEEHKWLICVDLKKVNFLLGQQDSCTIDPCCPEPRVIIIGAGIAGLSAAARLTQCGIHKFAVLEAKDRPGGRIHSCWLGDTVIEMGAEWIFGACLPNSIYTLASQDRLLQSPLPRLDLCRGLFCTSEGRPVDLPVTITAYHTFRQIEQQAASLFRVDGVRQHGTLMNFLGLRIQQELLNFPEEQRYDAARVMFGLSNILRNRCGEDLSLVSADQYGSYIELPGGNVRVPLGYVGVMAPLLRSLPDNCIWYNKPVSIVRWAEGQTGKGRVLVKCCDGEEMTADYCIITMSLGCLKCHADKMFCPLLPSTKMNAVCNLGFGLSNKIFLEYDEPFWVGLEGNLKLAWAAEELQCRCDWTDGVCSVDEMPGSKHVLCASISGEEAAEMESLPDNAIVDGLTSLLRRFTGNPSLPYPTMMLRSRWASDPHFCGSYSYMGCCSTVALQCALGQPLPDPCSEGSTRAPILLFAGEATVPGYFGTTHGARLSGIREAERIIQLTHQYCGPPPK</sequence>
<dbReference type="SUPFAM" id="SSF54695">
    <property type="entry name" value="POZ domain"/>
    <property type="match status" value="1"/>
</dbReference>
<dbReference type="InterPro" id="IPR011705">
    <property type="entry name" value="BACK"/>
</dbReference>
<organism evidence="2 3">
    <name type="scientific">Eumeta variegata</name>
    <name type="common">Bagworm moth</name>
    <name type="synonym">Eumeta japonica</name>
    <dbReference type="NCBI Taxonomy" id="151549"/>
    <lineage>
        <taxon>Eukaryota</taxon>
        <taxon>Metazoa</taxon>
        <taxon>Ecdysozoa</taxon>
        <taxon>Arthropoda</taxon>
        <taxon>Hexapoda</taxon>
        <taxon>Insecta</taxon>
        <taxon>Pterygota</taxon>
        <taxon>Neoptera</taxon>
        <taxon>Endopterygota</taxon>
        <taxon>Lepidoptera</taxon>
        <taxon>Glossata</taxon>
        <taxon>Ditrysia</taxon>
        <taxon>Tineoidea</taxon>
        <taxon>Psychidae</taxon>
        <taxon>Oiketicinae</taxon>
        <taxon>Eumeta</taxon>
    </lineage>
</organism>
<dbReference type="STRING" id="151549.A0A4C1XFD0"/>
<evidence type="ECO:0000313" key="3">
    <source>
        <dbReference type="Proteomes" id="UP000299102"/>
    </source>
</evidence>
<dbReference type="Proteomes" id="UP000299102">
    <property type="component" value="Unassembled WGS sequence"/>
</dbReference>
<reference evidence="2 3" key="1">
    <citation type="journal article" date="2019" name="Commun. Biol.">
        <title>The bagworm genome reveals a unique fibroin gene that provides high tensile strength.</title>
        <authorList>
            <person name="Kono N."/>
            <person name="Nakamura H."/>
            <person name="Ohtoshi R."/>
            <person name="Tomita M."/>
            <person name="Numata K."/>
            <person name="Arakawa K."/>
        </authorList>
    </citation>
    <scope>NUCLEOTIDE SEQUENCE [LARGE SCALE GENOMIC DNA]</scope>
</reference>
<dbReference type="InterPro" id="IPR002937">
    <property type="entry name" value="Amino_oxidase"/>
</dbReference>
<evidence type="ECO:0000313" key="2">
    <source>
        <dbReference type="EMBL" id="GBP60905.1"/>
    </source>
</evidence>
<dbReference type="PROSITE" id="PS50097">
    <property type="entry name" value="BTB"/>
    <property type="match status" value="1"/>
</dbReference>
<dbReference type="EMBL" id="BGZK01000799">
    <property type="protein sequence ID" value="GBP60905.1"/>
    <property type="molecule type" value="Genomic_DNA"/>
</dbReference>
<name>A0A4C1XFD0_EUMVA</name>
<protein>
    <recommendedName>
        <fullName evidence="1">BTB domain-containing protein</fullName>
    </recommendedName>
</protein>
<dbReference type="InterPro" id="IPR036188">
    <property type="entry name" value="FAD/NAD-bd_sf"/>
</dbReference>
<feature type="domain" description="BTB" evidence="1">
    <location>
        <begin position="1"/>
        <end position="38"/>
    </location>
</feature>
<dbReference type="InterPro" id="IPR011333">
    <property type="entry name" value="SKP1/BTB/POZ_sf"/>
</dbReference>
<dbReference type="PANTHER" id="PTHR10742:SF416">
    <property type="entry name" value="SPERMINE OXIDASE"/>
    <property type="match status" value="1"/>
</dbReference>